<evidence type="ECO:0000256" key="1">
    <source>
        <dbReference type="SAM" id="MobiDB-lite"/>
    </source>
</evidence>
<dbReference type="Proteomes" id="UP000676336">
    <property type="component" value="Unassembled WGS sequence"/>
</dbReference>
<dbReference type="AlphaFoldDB" id="A0A8S2SCY5"/>
<reference evidence="2" key="1">
    <citation type="submission" date="2021-02" db="EMBL/GenBank/DDBJ databases">
        <authorList>
            <person name="Nowell W R."/>
        </authorList>
    </citation>
    <scope>NUCLEOTIDE SEQUENCE</scope>
</reference>
<organism evidence="2 3">
    <name type="scientific">Rotaria magnacalcarata</name>
    <dbReference type="NCBI Taxonomy" id="392030"/>
    <lineage>
        <taxon>Eukaryota</taxon>
        <taxon>Metazoa</taxon>
        <taxon>Spiralia</taxon>
        <taxon>Gnathifera</taxon>
        <taxon>Rotifera</taxon>
        <taxon>Eurotatoria</taxon>
        <taxon>Bdelloidea</taxon>
        <taxon>Philodinida</taxon>
        <taxon>Philodinidae</taxon>
        <taxon>Rotaria</taxon>
    </lineage>
</organism>
<evidence type="ECO:0000313" key="2">
    <source>
        <dbReference type="EMBL" id="CAF4213700.1"/>
    </source>
</evidence>
<evidence type="ECO:0000313" key="3">
    <source>
        <dbReference type="Proteomes" id="UP000676336"/>
    </source>
</evidence>
<feature type="region of interest" description="Disordered" evidence="1">
    <location>
        <begin position="1"/>
        <end position="30"/>
    </location>
</feature>
<comment type="caution">
    <text evidence="2">The sequence shown here is derived from an EMBL/GenBank/DDBJ whole genome shotgun (WGS) entry which is preliminary data.</text>
</comment>
<dbReference type="EMBL" id="CAJOBI010020582">
    <property type="protein sequence ID" value="CAF4213700.1"/>
    <property type="molecule type" value="Genomic_DNA"/>
</dbReference>
<feature type="non-terminal residue" evidence="2">
    <location>
        <position position="1"/>
    </location>
</feature>
<accession>A0A8S2SCY5</accession>
<sequence length="30" mass="3254">MSEPDSTVKKPSTPTNSASKTYGDRPVPFQ</sequence>
<gene>
    <name evidence="2" type="ORF">SMN809_LOCUS22429</name>
</gene>
<proteinExistence type="predicted"/>
<protein>
    <submittedName>
        <fullName evidence="2">Uncharacterized protein</fullName>
    </submittedName>
</protein>
<name>A0A8S2SCY5_9BILA</name>
<feature type="compositionally biased region" description="Polar residues" evidence="1">
    <location>
        <begin position="9"/>
        <end position="20"/>
    </location>
</feature>